<dbReference type="FunFam" id="3.90.230.10:FF:000014">
    <property type="entry name" value="Aminopeptidase P family protein"/>
    <property type="match status" value="1"/>
</dbReference>
<dbReference type="InterPro" id="IPR001714">
    <property type="entry name" value="Pept_M24_MAP"/>
</dbReference>
<evidence type="ECO:0000313" key="8">
    <source>
        <dbReference type="Proteomes" id="UP000027931"/>
    </source>
</evidence>
<evidence type="ECO:0000259" key="6">
    <source>
        <dbReference type="Pfam" id="PF01321"/>
    </source>
</evidence>
<dbReference type="STRING" id="1157490.EL26_13825"/>
<evidence type="ECO:0000256" key="1">
    <source>
        <dbReference type="ARBA" id="ARBA00001936"/>
    </source>
</evidence>
<dbReference type="PANTHER" id="PTHR46112">
    <property type="entry name" value="AMINOPEPTIDASE"/>
    <property type="match status" value="1"/>
</dbReference>
<dbReference type="PRINTS" id="PR00599">
    <property type="entry name" value="MAPEPTIDASE"/>
</dbReference>
<name>A0A074LKJ3_9BACL</name>
<feature type="domain" description="Creatinase N-terminal" evidence="6">
    <location>
        <begin position="4"/>
        <end position="130"/>
    </location>
</feature>
<dbReference type="eggNOG" id="COG0006">
    <property type="taxonomic scope" value="Bacteria"/>
</dbReference>
<keyword evidence="3" id="KW-0479">Metal-binding</keyword>
<dbReference type="Pfam" id="PF00557">
    <property type="entry name" value="Peptidase_M24"/>
    <property type="match status" value="1"/>
</dbReference>
<evidence type="ECO:0000256" key="2">
    <source>
        <dbReference type="ARBA" id="ARBA00008766"/>
    </source>
</evidence>
<dbReference type="GO" id="GO:0004177">
    <property type="term" value="F:aminopeptidase activity"/>
    <property type="evidence" value="ECO:0007669"/>
    <property type="project" value="UniProtKB-ARBA"/>
</dbReference>
<dbReference type="InterPro" id="IPR001131">
    <property type="entry name" value="Peptidase_M24B_aminopep-P_CS"/>
</dbReference>
<evidence type="ECO:0000313" key="7">
    <source>
        <dbReference type="EMBL" id="KEO82641.1"/>
    </source>
</evidence>
<evidence type="ECO:0000259" key="5">
    <source>
        <dbReference type="Pfam" id="PF00557"/>
    </source>
</evidence>
<evidence type="ECO:0000256" key="4">
    <source>
        <dbReference type="ARBA" id="ARBA00022801"/>
    </source>
</evidence>
<dbReference type="GO" id="GO:0046872">
    <property type="term" value="F:metal ion binding"/>
    <property type="evidence" value="ECO:0007669"/>
    <property type="project" value="UniProtKB-KW"/>
</dbReference>
<dbReference type="GO" id="GO:0008235">
    <property type="term" value="F:metalloexopeptidase activity"/>
    <property type="evidence" value="ECO:0007669"/>
    <property type="project" value="UniProtKB-ARBA"/>
</dbReference>
<feature type="domain" description="Peptidase M24" evidence="5">
    <location>
        <begin position="139"/>
        <end position="342"/>
    </location>
</feature>
<protein>
    <submittedName>
        <fullName evidence="7">Xaa-Pro dipeptidase</fullName>
    </submittedName>
</protein>
<dbReference type="Pfam" id="PF01321">
    <property type="entry name" value="Creatinase_N"/>
    <property type="match status" value="1"/>
</dbReference>
<dbReference type="Proteomes" id="UP000027931">
    <property type="component" value="Unassembled WGS sequence"/>
</dbReference>
<dbReference type="InterPro" id="IPR029149">
    <property type="entry name" value="Creatin/AminoP/Spt16_N"/>
</dbReference>
<reference evidence="7 8" key="1">
    <citation type="journal article" date="2013" name="Int. J. Syst. Evol. Microbiol.">
        <title>Tumebacillus flagellatus sp. nov., an alpha-amylase/pullulanase-producing bacterium isolated from cassava wastewater.</title>
        <authorList>
            <person name="Wang Q."/>
            <person name="Xie N."/>
            <person name="Qin Y."/>
            <person name="Shen N."/>
            <person name="Zhu J."/>
            <person name="Mi H."/>
            <person name="Huang R."/>
        </authorList>
    </citation>
    <scope>NUCLEOTIDE SEQUENCE [LARGE SCALE GENOMIC DNA]</scope>
    <source>
        <strain evidence="7 8">GST4</strain>
    </source>
</reference>
<dbReference type="InterPro" id="IPR000994">
    <property type="entry name" value="Pept_M24"/>
</dbReference>
<dbReference type="RefSeq" id="WP_038089557.1">
    <property type="nucleotide sequence ID" value="NZ_JMIR01000019.1"/>
</dbReference>
<comment type="cofactor">
    <cofactor evidence="1">
        <name>Mn(2+)</name>
        <dbReference type="ChEBI" id="CHEBI:29035"/>
    </cofactor>
</comment>
<dbReference type="PROSITE" id="PS00491">
    <property type="entry name" value="PROLINE_PEPTIDASE"/>
    <property type="match status" value="1"/>
</dbReference>
<dbReference type="Gene3D" id="3.40.350.10">
    <property type="entry name" value="Creatinase/prolidase N-terminal domain"/>
    <property type="match status" value="1"/>
</dbReference>
<dbReference type="InterPro" id="IPR050659">
    <property type="entry name" value="Peptidase_M24B"/>
</dbReference>
<accession>A0A074LKJ3</accession>
<dbReference type="OrthoDB" id="9806388at2"/>
<comment type="caution">
    <text evidence="7">The sequence shown here is derived from an EMBL/GenBank/DDBJ whole genome shotgun (WGS) entry which is preliminary data.</text>
</comment>
<dbReference type="InterPro" id="IPR036005">
    <property type="entry name" value="Creatinase/aminopeptidase-like"/>
</dbReference>
<evidence type="ECO:0000256" key="3">
    <source>
        <dbReference type="ARBA" id="ARBA00022723"/>
    </source>
</evidence>
<dbReference type="InterPro" id="IPR000587">
    <property type="entry name" value="Creatinase_N"/>
</dbReference>
<dbReference type="SUPFAM" id="SSF53092">
    <property type="entry name" value="Creatinase/prolidase N-terminal domain"/>
    <property type="match status" value="1"/>
</dbReference>
<gene>
    <name evidence="7" type="ORF">EL26_13825</name>
</gene>
<keyword evidence="4" id="KW-0378">Hydrolase</keyword>
<comment type="similarity">
    <text evidence="2">Belongs to the peptidase M24B family.</text>
</comment>
<dbReference type="PANTHER" id="PTHR46112:SF3">
    <property type="entry name" value="AMINOPEPTIDASE YPDF"/>
    <property type="match status" value="1"/>
</dbReference>
<dbReference type="AlphaFoldDB" id="A0A074LKJ3"/>
<dbReference type="EMBL" id="JMIR01000019">
    <property type="protein sequence ID" value="KEO82641.1"/>
    <property type="molecule type" value="Genomic_DNA"/>
</dbReference>
<sequence length="360" mass="39577">MEQRLTRMRALLTKQGLDAMIVLSPVNRRYLSGFTGSAGVLLVTQDQPVFLTDFRYTQQAQAQSPHCRIVEYPNGGNPNTSVFAELQAQGVKRLGFESDFVTYNQHRAFEQAFPGIELVPAAGLVDELRLYKDESELAILRAAAKVADDAFSHILTFLKPGLTERQVALELETFMRKAGADSSSFDIIVASGHRSSLPHGRASDKVLEKGDFVKMDFGAYYQGYCSDLTRTVVLGQPSDKQREIYDTVLQAQLHAVANIRAGMTGKEADSLARDIIAAKGYGDNFGHSLGHGLGMLVHEMPSLSQLRGDMVLQPGMVVTVEPGIYLPEWGGVRIEDDIVITDNGNEVLTKSTKELLILEQ</sequence>
<dbReference type="SUPFAM" id="SSF55920">
    <property type="entry name" value="Creatinase/aminopeptidase"/>
    <property type="match status" value="1"/>
</dbReference>
<dbReference type="CDD" id="cd01092">
    <property type="entry name" value="APP-like"/>
    <property type="match status" value="1"/>
</dbReference>
<organism evidence="7 8">
    <name type="scientific">Tumebacillus flagellatus</name>
    <dbReference type="NCBI Taxonomy" id="1157490"/>
    <lineage>
        <taxon>Bacteria</taxon>
        <taxon>Bacillati</taxon>
        <taxon>Bacillota</taxon>
        <taxon>Bacilli</taxon>
        <taxon>Bacillales</taxon>
        <taxon>Alicyclobacillaceae</taxon>
        <taxon>Tumebacillus</taxon>
    </lineage>
</organism>
<keyword evidence="8" id="KW-1185">Reference proteome</keyword>
<dbReference type="Gene3D" id="3.90.230.10">
    <property type="entry name" value="Creatinase/methionine aminopeptidase superfamily"/>
    <property type="match status" value="1"/>
</dbReference>
<proteinExistence type="inferred from homology"/>